<dbReference type="Gene3D" id="3.30.559.10">
    <property type="entry name" value="Chloramphenicol acetyltransferase-like domain"/>
    <property type="match status" value="6"/>
</dbReference>
<dbReference type="GO" id="GO:0016874">
    <property type="term" value="F:ligase activity"/>
    <property type="evidence" value="ECO:0007669"/>
    <property type="project" value="UniProtKB-KW"/>
</dbReference>
<dbReference type="InterPro" id="IPR036736">
    <property type="entry name" value="ACP-like_sf"/>
</dbReference>
<dbReference type="FunFam" id="3.30.300.30:FF:000015">
    <property type="entry name" value="Nonribosomal peptide synthase SidD"/>
    <property type="match status" value="1"/>
</dbReference>
<dbReference type="Gene3D" id="3.40.50.12780">
    <property type="entry name" value="N-terminal domain of ligase-like"/>
    <property type="match status" value="3"/>
</dbReference>
<dbReference type="InterPro" id="IPR042099">
    <property type="entry name" value="ANL_N_sf"/>
</dbReference>
<keyword evidence="3" id="KW-0597">Phosphoprotein</keyword>
<evidence type="ECO:0000259" key="7">
    <source>
        <dbReference type="PROSITE" id="PS50075"/>
    </source>
</evidence>
<evidence type="ECO:0000313" key="9">
    <source>
        <dbReference type="Proteomes" id="UP000070501"/>
    </source>
</evidence>
<dbReference type="Gene3D" id="3.30.300.30">
    <property type="match status" value="3"/>
</dbReference>
<dbReference type="InterPro" id="IPR006162">
    <property type="entry name" value="Ppantetheine_attach_site"/>
</dbReference>
<proteinExistence type="inferred from homology"/>
<feature type="domain" description="Carrier" evidence="7">
    <location>
        <begin position="1606"/>
        <end position="1684"/>
    </location>
</feature>
<keyword evidence="2" id="KW-0596">Phosphopantetheine</keyword>
<evidence type="ECO:0000256" key="5">
    <source>
        <dbReference type="ARBA" id="ARBA00029454"/>
    </source>
</evidence>
<dbReference type="Pfam" id="PF00501">
    <property type="entry name" value="AMP-binding"/>
    <property type="match status" value="3"/>
</dbReference>
<feature type="compositionally biased region" description="Polar residues" evidence="6">
    <location>
        <begin position="3759"/>
        <end position="3780"/>
    </location>
</feature>
<dbReference type="OrthoDB" id="416786at2759"/>
<dbReference type="InParanoid" id="A0A136IUW6"/>
<evidence type="ECO:0000256" key="1">
    <source>
        <dbReference type="ARBA" id="ARBA00004924"/>
    </source>
</evidence>
<dbReference type="FunFam" id="3.40.50.12780:FF:000024">
    <property type="entry name" value="Nonribosomal siderophore peptide synthase SidC"/>
    <property type="match status" value="2"/>
</dbReference>
<sequence length="4911" mass="542040">MATPTAHEGLSILNPCPITIDGPGLLHDLVDHGSKLAIDYFPRSGSSVSLAYIDLHTAADALAQRISASLRSCTEFDVTSSEPFVVPLLIPQSPALYIAQLAILKAGGAFCPLNLDAPRERINFILNDVGAKIVLSSPDLAARLPQEDGKRRILLVESTAPSTTLFSDTKEKLGPTQSPDSLAYVMYTSGSTGTPKGVGISHRAATQALLAHDRHLPAFKRFLQFAAPTFDVSVFEIFFPFMRGSTLVCCDRGELLANLPDLITRTNVDACELTPSVAGSLLKSRDRAPSLKLLLTIGEMLTDPVIQEFGGDDLRDSILWGMYGPTEATIHCTLQPAFQHNQPRRNIGFPLENVSAFIIDADASIPFAPLPLGQTGELVVGGNQLAVGYIQRPEQTAAVFIDSPYGRVYRTGDKAIMTAEGTIECLGRINDTQVKLNGQRMELGEVEQVVLGTPGCHSAVAVIVANTLVAFAAVDQLEGAETKIVERCKSWLPVFMVPTDLRVMSDFPRLPSGKVDRKRMVADYQAEAEESHNQNLRYEDDLERKLCQIAEQLTRRDLNPSSRLASSGIDSLVAIEYAAELRRAEIDVSPVDILDSTTFHEVYFAARRRMQRRQTATNRERPSQERSASANTLPASAHGLDPALLFGAEGVSHCTTLQRSMITETLQDSRMYVNELQLGFPIGAEPKDIRKWFLQVCDQNQILRTGFAHCEDWLCQITWAAMPEEQITIVEEFDRSHAGDIEKFLLHPLEVQIRGSAGAAHDGPMAKITIHHAIYDGWTADLLVEQLNTLSKEEPISVPPQFQDVVAASEELKTQDHTASQEYWAEELRASTLAGIPNFRTRPVDQPEIQIMRREFGVSPQQVKETSSRFSLSDQVVFQAALAWLWSAVTGVDDIVLGSVSSGRTIPVNGIESAMGPFMTTLPLRVQFNQFQTVTELFQVIQASNRRSLKHGGLPLSDIKKAAGIPPRSRIFDVIFAYQESILSRRAPKDGIREVSHKDAVEAKLLVEIQPLDDHFICQMTWHTDTLSQELMESFSEQLHSLVKHFLDPSSGLLHEVENCFPATVLSTFNKSPQKLEILPSLAKLVEETATRYPNNAALQFLESVSSDSIQEGILTYNVLNSRANQIARLLLDNGVKPGDVVAIVMEKSPLLYCSILAILKTGSAYLPMLPSTPALRKQRIIDQAKPRLCLTSKDLQALLSQEDLHAMFPVGEEDYLHYPVSNIDVSTDPEYLAYVIYTSGTTGVPKGVAVTNRNMLSNIMALSALYPHSPSSRMLQACSQAFDVSVFEIFFAWANGMCLCSATNDTLFENLSRTITMMQVTHLSMTVTVASLLHPDDVPSVEFLVTSGEAMTDEVLAKWHKQLWQGYGPSETTNICTVRKVEHGDSSQFLGWSFENTSTFVCRPGTGDLVPIGCVGEFCFGGDQVAAGYLQMPELTAEKFFDHPIFGRLYRSGDRGRMLPDGSLIILGRIDTQIKLRGLRIELQEIQKVVLQAELTKACEIAVFVQQGSNTEQLALLYVPSTLDTVDFTILDLDNSIEKARSTIQQELQAALPDYMVPSFSIPISTLPRTSSGKVDRPRLRSTIEALPKSDLEKYSALTDQQAASSEWTDAERLVAKAAGETTNTELSKITQWTSFATLGIDSIMAMALAQKLQKLFQRRVPLSLILRSPSVGRLAATLGIVSPEAQPEEQSKDLLPRGLDETLRGRISSEWGVIESILPCTPLQEGMLFANTGASSGSSYCNMMMFRLHISFEEIVSHWKQAFDRHAILRTCFASTDSLSHPVVQVVITSAQMDYRHFDNVSSDDLQRIVKDIEQSLPSPVDSGKPPVLLATIRTAPEEQYLCFACHHALYDGISMKTLLSEIETLAKGGSLEQPIPFAKFLQQALEPLDDTEDFWRNQFEGFVPRLLETQVSTSEPDTATIFEDFTVQSFDSIESRLKELGVSLLSCCQASWALALSLIQDSDDVCFGNVVSGRSLPVDDIDRLVAPCFNTIPMRVNLAKSKIRMDLAKRTQSLNAKSLPYQFTSLRQIQKWVSNSTRLFDTLLILQPGQTRLDERIWTLEKDDGAMDVPIVCEVTPDRNRNVLRIGSYRQPDIVSHATLQLAHNMFQLVLGRILEHPRSQLMTRLDLPSEWRDSLSTVKVSAPVPEMNNGIVGNDSEWSEIEQLVRSTVASLTNTPEDRIRRVKPLFHYGIDSIGIVQVAGILQRSSLQVSVADIMESPTCAKIAACARATEADSTADQTADTNFDAFREEVRDQIEHEANLEDVLPCTPLQQGMLSQSLASEEKLYFNHVSWSLDPDIDTRKVMDAWKQLRRTQQILRAGFVHVNSSAASYAMVVHREENLEQQDGQQITIYSALDVREWRRQAAQKAFSDMSHPPWRVAIVEKGDARPTMHLAMHHAIYDAHSLQLLLQSLASVLLEGRDVQEQEIRPALANLMSNAEDNSSFWTDRSAEAVINRFPTLTPLVEPRGVLTASKTCQLSIQEAKSRAAAIGVSVQAAVQVVWARLLSSYLGEPTVTFGVVLSGRSTKRDLEANFPMIATLPVIGHATGTVSEQLHRMLQYNASLLRHIRTPISSIQGWLGRSGEALFDTLLVYQVSSETEDELPWKVNEEHASVEYAISLEIQEVAGKLDLNIVFDTSVLPFEQAQILLAQFDALLIDTLHDSGNGSTSSNTTPEDSTMLDEAVLSILPASESIIACDSELLHQMVESTARRNPQAVALEFVVDLDNPEVTHRWTYQQLDQTGNRVANFLLSNGVLPQSMVAVCFNKTPEAYFSILGILKAGCCFLALDPTAPASRQEFILEDSGAACLLVEDAILSQLGFKSPVPVHPISIDLIDSNTASSAQPPTLVSASDPCYCLYTSGTTGTPKGCLISHENTVQAMLAFSALFKGHWTDQSRWLQFASFHFDVSVLEQYWSWHVGITVVSAPRDLILSNLIETISQLKITHIDLTPSLARLVHPDDVPSLCEGVFITGGEQLRQDVLEAWGPQQVIYNAYGPTEATIGVTMYQRVPDNGRPSNIGRQFPNVGAYVFEPGTETPVLRGAVGELCVSGKLVGIGYLNRPELTAERFAYLENFNDRVYRTGDLVRVLHDGSFDFLGRADDQVKLRGQRLEIGEINHAIKSSLPYSADVATLVTKNQDRDLLVSFITASAERDPHAELEVHTDAHAFEMSMMAQNACKGKLSGYMVPSYVLCVPWIPLSANNKADIKRLKALFQCLSLEDLRHIASGTKSAQRGLSASEAKVAKIVSDITGVGEADITHSSTILELGIDSISVTKLARALQSAGFDRASPSALLKTGQIDRISGLVSRAEESGQSTSAVQVKQICQACFHQNLGRACELLNVSKDEIEYIVPCTPLQEGMVARAQSSSTTSKPYFNQFELQLNQGLSAPQLKEAWKQLYEMSSVLRTAFLQTGEGFVQVAVRGQALPWTELTVERDSVDDLLARRHVEWIDKNREDMVRPFELDHLSVENRNKLVIRMFHALYDAHSLKIMLERVANAIDGTFINDAASFYDALQAGPLTTYQSSQPFWVDLFHNWQTTPLPEVIAEGATSTGPRTQSRTFHLDGFEDKRKALRVTHQTMVQTAWLVVLQDYLHSQPCFGVVYSGRSIDLHDAENVVGPLFNTLPFTTPLTNKSTWDQLALQVQGFNTSVLEFVHTPLRAIQKWCNNGQPLFDSLFTFDREDIIDAKSSEFWEVTASSAVADYKLALEANLTRDGHLSATVVAQPDAADETTIENLLDALELNLHMMINSQGSTTVATSGTPKNVHTESSSRGSRTPGDPSTRSASPSASSISTWPEDGSELRHEIALLADVSDEDIQPGMTIFDFGLDSIDAIRLASKAASLGYRVSPGDLLRGATIDSILVAGPAATAGTNAVQSESSALEAVIATLQRNLQDSGHDITKVQAVMPTTPLQDAMVAEMIHSNFQRYFNQEVFKLSPEVDLDRLKSSWEEMFAMTPILRTSFVEVDSPQVSSAYAQVVREVSLSIEDVALDTTNEFDEIMERIQVDAAKAGATNDLFRLTFCHVDEQVYLLVSLAHALYDGQSLGMIYNDVQEIYNGQHVRRPDYKPYLNRLAAATTETATTFWSNFLHGVQPSLLPMLQQTEAGPVSVYRVENSSRCSTSVLKMACKNLGVTPQVLAQAAWAVVLSRLTQGLESTFGLVLSGRDTDMAQQINFPTMNTVAMRVVLHGTVKEFLRHLQTAMSHVMEFQHTPLREIQRLAQSHGQPLFNSLFVFQAATEALPAPQALMEPLQGQSAVEYPVCVEFELTEPQPMWRVACDSKHGTRTGAEKMLEDLDKVIHFFCENSGDDSLLRTRPGTNDFFICGLESFIPVETKTSRPEKPLQTSEFSEEPREVSRDVLEVIKEISGSRDTNIHPDDHITSFLDSISAIKACALLRKRGIVISVREMLNAGTVAGISTIASKSGTQEATSEPTLDLLPQVDIEALLKELGYATLLAQASIDPNLVEMVLPAVPMQVYMLSVWQNTDGALFWPTFRYKLKGEIPHAQLIKAWKALVAETPMLRTEFIATGSDITPLLQLVLRSGRDDDGETTALHGQWQWHASSSQYLQLCVSELANDGGLNVSLRIHHALYDAFSLPVIMDRFETLCNTEHLVDAAVNQGLWTSFTKSHLSSAFLEKRRAFWTSYLDRAVSTPAAPRTSETVVSCDETKPEGNSEYRPAAMPITSRLTSFMAAQGITMQHLFFAAYAKVLAKTKRLPEDNDVVIGIYVSNRSNLAGLDELACPTLALVPLRIRHPLQRPVEALANEIGKDIEIINSAENVSAGLWEIHRWTGVVVDTFVNFLPAMDVGGKDGDSRRVTLEPSPQPENNEVPGQASSIKLSYTDMPGLVGNHVKNSYPDSLDIEAAVREGRLDIGVFARPGRLSREQAVGVINELVEVLDAVGKH</sequence>
<dbReference type="InterPro" id="IPR020845">
    <property type="entry name" value="AMP-binding_CS"/>
</dbReference>
<feature type="domain" description="Carrier" evidence="7">
    <location>
        <begin position="2160"/>
        <end position="2236"/>
    </location>
</feature>
<gene>
    <name evidence="8" type="ORF">Micbo1qcDRAFT_151065</name>
</gene>
<feature type="region of interest" description="Disordered" evidence="6">
    <location>
        <begin position="3759"/>
        <end position="3804"/>
    </location>
</feature>
<dbReference type="InterPro" id="IPR009081">
    <property type="entry name" value="PP-bd_ACP"/>
</dbReference>
<dbReference type="PANTHER" id="PTHR45527:SF1">
    <property type="entry name" value="FATTY ACID SYNTHASE"/>
    <property type="match status" value="1"/>
</dbReference>
<protein>
    <recommendedName>
        <fullName evidence="7">Carrier domain-containing protein</fullName>
    </recommendedName>
</protein>
<organism evidence="8 9">
    <name type="scientific">Microdochium bolleyi</name>
    <dbReference type="NCBI Taxonomy" id="196109"/>
    <lineage>
        <taxon>Eukaryota</taxon>
        <taxon>Fungi</taxon>
        <taxon>Dikarya</taxon>
        <taxon>Ascomycota</taxon>
        <taxon>Pezizomycotina</taxon>
        <taxon>Sordariomycetes</taxon>
        <taxon>Xylariomycetidae</taxon>
        <taxon>Xylariales</taxon>
        <taxon>Microdochiaceae</taxon>
        <taxon>Microdochium</taxon>
    </lineage>
</organism>
<dbReference type="NCBIfam" id="NF003417">
    <property type="entry name" value="PRK04813.1"/>
    <property type="match status" value="3"/>
</dbReference>
<feature type="region of interest" description="Disordered" evidence="6">
    <location>
        <begin position="4665"/>
        <end position="4684"/>
    </location>
</feature>
<evidence type="ECO:0000256" key="6">
    <source>
        <dbReference type="SAM" id="MobiDB-lite"/>
    </source>
</evidence>
<dbReference type="FunFam" id="3.30.300.30:FF:000033">
    <property type="entry name" value="Nonribosomal siderophore peptide synthase SidC"/>
    <property type="match status" value="1"/>
</dbReference>
<evidence type="ECO:0000256" key="4">
    <source>
        <dbReference type="ARBA" id="ARBA00022598"/>
    </source>
</evidence>
<feature type="domain" description="Carrier" evidence="7">
    <location>
        <begin position="3242"/>
        <end position="3319"/>
    </location>
</feature>
<feature type="region of interest" description="Disordered" evidence="6">
    <location>
        <begin position="4819"/>
        <end position="4839"/>
    </location>
</feature>
<feature type="domain" description="Carrier" evidence="7">
    <location>
        <begin position="3799"/>
        <end position="3875"/>
    </location>
</feature>
<keyword evidence="4" id="KW-0436">Ligase</keyword>
<dbReference type="NCBIfam" id="TIGR01733">
    <property type="entry name" value="AA-adenyl-dom"/>
    <property type="match status" value="3"/>
</dbReference>
<name>A0A136IUW6_9PEZI</name>
<evidence type="ECO:0000313" key="8">
    <source>
        <dbReference type="EMBL" id="KXJ88606.1"/>
    </source>
</evidence>
<dbReference type="Gene3D" id="3.30.559.30">
    <property type="entry name" value="Nonribosomal peptide synthetase, condensation domain"/>
    <property type="match status" value="6"/>
</dbReference>
<dbReference type="GO" id="GO:0031169">
    <property type="term" value="P:ferrichrome biosynthetic process"/>
    <property type="evidence" value="ECO:0007669"/>
    <property type="project" value="UniProtKB-ARBA"/>
</dbReference>
<dbReference type="PROSITE" id="PS00012">
    <property type="entry name" value="PHOSPHOPANTETHEINE"/>
    <property type="match status" value="4"/>
</dbReference>
<dbReference type="Gene3D" id="1.10.1200.10">
    <property type="entry name" value="ACP-like"/>
    <property type="match status" value="4"/>
</dbReference>
<dbReference type="InterPro" id="IPR010071">
    <property type="entry name" value="AA_adenyl_dom"/>
</dbReference>
<dbReference type="SUPFAM" id="SSF56801">
    <property type="entry name" value="Acetyl-CoA synthetase-like"/>
    <property type="match status" value="3"/>
</dbReference>
<dbReference type="Pfam" id="PF00668">
    <property type="entry name" value="Condensation"/>
    <property type="match status" value="6"/>
</dbReference>
<dbReference type="InterPro" id="IPR000873">
    <property type="entry name" value="AMP-dep_synth/lig_dom"/>
</dbReference>
<dbReference type="STRING" id="196109.A0A136IUW6"/>
<dbReference type="GO" id="GO:0010106">
    <property type="term" value="P:cellular response to iron ion starvation"/>
    <property type="evidence" value="ECO:0007669"/>
    <property type="project" value="UniProtKB-ARBA"/>
</dbReference>
<dbReference type="SUPFAM" id="SSF47336">
    <property type="entry name" value="ACP-like"/>
    <property type="match status" value="5"/>
</dbReference>
<dbReference type="PROSITE" id="PS00455">
    <property type="entry name" value="AMP_BINDING"/>
    <property type="match status" value="2"/>
</dbReference>
<dbReference type="Pfam" id="PF00550">
    <property type="entry name" value="PP-binding"/>
    <property type="match status" value="5"/>
</dbReference>
<dbReference type="InterPro" id="IPR045851">
    <property type="entry name" value="AMP-bd_C_sf"/>
</dbReference>
<dbReference type="Proteomes" id="UP000070501">
    <property type="component" value="Unassembled WGS sequence"/>
</dbReference>
<dbReference type="GO" id="GO:0005737">
    <property type="term" value="C:cytoplasm"/>
    <property type="evidence" value="ECO:0007669"/>
    <property type="project" value="TreeGrafter"/>
</dbReference>
<keyword evidence="9" id="KW-1185">Reference proteome</keyword>
<dbReference type="GO" id="GO:0043041">
    <property type="term" value="P:amino acid activation for nonribosomal peptide biosynthetic process"/>
    <property type="evidence" value="ECO:0007669"/>
    <property type="project" value="TreeGrafter"/>
</dbReference>
<feature type="region of interest" description="Disordered" evidence="6">
    <location>
        <begin position="610"/>
        <end position="633"/>
    </location>
</feature>
<dbReference type="CDD" id="cd05918">
    <property type="entry name" value="A_NRPS_SidN3_like"/>
    <property type="match status" value="2"/>
</dbReference>
<dbReference type="EMBL" id="KQ964258">
    <property type="protein sequence ID" value="KXJ88606.1"/>
    <property type="molecule type" value="Genomic_DNA"/>
</dbReference>
<dbReference type="PANTHER" id="PTHR45527">
    <property type="entry name" value="NONRIBOSOMAL PEPTIDE SYNTHETASE"/>
    <property type="match status" value="1"/>
</dbReference>
<dbReference type="InterPro" id="IPR023213">
    <property type="entry name" value="CAT-like_dom_sf"/>
</dbReference>
<evidence type="ECO:0000256" key="3">
    <source>
        <dbReference type="ARBA" id="ARBA00022553"/>
    </source>
</evidence>
<feature type="compositionally biased region" description="Low complexity" evidence="6">
    <location>
        <begin position="3786"/>
        <end position="3800"/>
    </location>
</feature>
<dbReference type="GO" id="GO:0031177">
    <property type="term" value="F:phosphopantetheine binding"/>
    <property type="evidence" value="ECO:0007669"/>
    <property type="project" value="InterPro"/>
</dbReference>
<comment type="pathway">
    <text evidence="1">Siderophore biosynthesis.</text>
</comment>
<dbReference type="SMART" id="SM00823">
    <property type="entry name" value="PKS_PP"/>
    <property type="match status" value="5"/>
</dbReference>
<dbReference type="InterPro" id="IPR020806">
    <property type="entry name" value="PKS_PP-bd"/>
</dbReference>
<dbReference type="SUPFAM" id="SSF52777">
    <property type="entry name" value="CoA-dependent acyltransferases"/>
    <property type="match status" value="12"/>
</dbReference>
<evidence type="ECO:0000256" key="2">
    <source>
        <dbReference type="ARBA" id="ARBA00022450"/>
    </source>
</evidence>
<dbReference type="CDD" id="cd19542">
    <property type="entry name" value="CT_NRPS-like"/>
    <property type="match status" value="2"/>
</dbReference>
<reference evidence="9" key="1">
    <citation type="submission" date="2016-02" db="EMBL/GenBank/DDBJ databases">
        <title>Draft genome sequence of Microdochium bolleyi, a fungal endophyte of beachgrass.</title>
        <authorList>
            <consortium name="DOE Joint Genome Institute"/>
            <person name="David A.S."/>
            <person name="May G."/>
            <person name="Haridas S."/>
            <person name="Lim J."/>
            <person name="Wang M."/>
            <person name="Labutti K."/>
            <person name="Lipzen A."/>
            <person name="Barry K."/>
            <person name="Grigoriev I.V."/>
        </authorList>
    </citation>
    <scope>NUCLEOTIDE SEQUENCE [LARGE SCALE GENOMIC DNA]</scope>
    <source>
        <strain evidence="9">J235TASD1</strain>
    </source>
</reference>
<dbReference type="PROSITE" id="PS50075">
    <property type="entry name" value="CARRIER"/>
    <property type="match status" value="4"/>
</dbReference>
<comment type="similarity">
    <text evidence="5">Belongs to the NRP synthetase family.</text>
</comment>
<accession>A0A136IUW6</accession>
<dbReference type="InterPro" id="IPR001242">
    <property type="entry name" value="Condensation_dom"/>
</dbReference>